<evidence type="ECO:0000313" key="3">
    <source>
        <dbReference type="Proteomes" id="UP000228930"/>
    </source>
</evidence>
<name>A0A2M6U782_9BRAD</name>
<dbReference type="RefSeq" id="WP_100175669.1">
    <property type="nucleotide sequence ID" value="NZ_LFJC01000003.1"/>
</dbReference>
<dbReference type="EMBL" id="LFJC01000003">
    <property type="protein sequence ID" value="PIT00444.1"/>
    <property type="molecule type" value="Genomic_DNA"/>
</dbReference>
<keyword evidence="1" id="KW-1133">Transmembrane helix</keyword>
<reference evidence="2 3" key="1">
    <citation type="submission" date="2015-06" db="EMBL/GenBank/DDBJ databases">
        <title>Comparative genome analysis of nirS-carrying Bradyrhizobium sp. strains.</title>
        <authorList>
            <person name="Ishii S."/>
            <person name="Jang J."/>
            <person name="Nishizawa T."/>
            <person name="Senoo K."/>
        </authorList>
    </citation>
    <scope>NUCLEOTIDE SEQUENCE [LARGE SCALE GENOMIC DNA]</scope>
    <source>
        <strain evidence="2 3">TSA1</strain>
    </source>
</reference>
<dbReference type="AlphaFoldDB" id="A0A2M6U782"/>
<accession>A0A2M6U782</accession>
<evidence type="ECO:0000256" key="1">
    <source>
        <dbReference type="SAM" id="Phobius"/>
    </source>
</evidence>
<proteinExistence type="predicted"/>
<gene>
    <name evidence="2" type="ORF">TSA1_06490</name>
</gene>
<dbReference type="Proteomes" id="UP000228930">
    <property type="component" value="Unassembled WGS sequence"/>
</dbReference>
<sequence>MWTKSIGLVLFVTLAMTAFCLGQIARRRFPKTYTTIDKALSSLELVLLAAVLFGLFYLTR</sequence>
<organism evidence="2 3">
    <name type="scientific">Bradyrhizobium nitroreducens</name>
    <dbReference type="NCBI Taxonomy" id="709803"/>
    <lineage>
        <taxon>Bacteria</taxon>
        <taxon>Pseudomonadati</taxon>
        <taxon>Pseudomonadota</taxon>
        <taxon>Alphaproteobacteria</taxon>
        <taxon>Hyphomicrobiales</taxon>
        <taxon>Nitrobacteraceae</taxon>
        <taxon>Bradyrhizobium</taxon>
    </lineage>
</organism>
<evidence type="ECO:0000313" key="2">
    <source>
        <dbReference type="EMBL" id="PIT00444.1"/>
    </source>
</evidence>
<comment type="caution">
    <text evidence="2">The sequence shown here is derived from an EMBL/GenBank/DDBJ whole genome shotgun (WGS) entry which is preliminary data.</text>
</comment>
<feature type="transmembrane region" description="Helical" evidence="1">
    <location>
        <begin position="38"/>
        <end position="58"/>
    </location>
</feature>
<protein>
    <submittedName>
        <fullName evidence="2">Uncharacterized protein</fullName>
    </submittedName>
</protein>
<keyword evidence="3" id="KW-1185">Reference proteome</keyword>
<keyword evidence="1" id="KW-0812">Transmembrane</keyword>
<keyword evidence="1" id="KW-0472">Membrane</keyword>